<dbReference type="Pfam" id="PF01171">
    <property type="entry name" value="ATP_bind_3"/>
    <property type="match status" value="1"/>
</dbReference>
<dbReference type="Proteomes" id="UP000199024">
    <property type="component" value="Unassembled WGS sequence"/>
</dbReference>
<keyword evidence="6" id="KW-0963">Cytoplasm</keyword>
<comment type="domain">
    <text evidence="6">The N-terminal region contains the highly conserved SGGXDS motif, predicted to be a P-loop motif involved in ATP binding.</text>
</comment>
<dbReference type="EC" id="6.3.4.19" evidence="6"/>
<dbReference type="PANTHER" id="PTHR43033">
    <property type="entry name" value="TRNA(ILE)-LYSIDINE SYNTHASE-RELATED"/>
    <property type="match status" value="1"/>
</dbReference>
<dbReference type="NCBIfam" id="TIGR02432">
    <property type="entry name" value="lysidine_TilS_N"/>
    <property type="match status" value="1"/>
</dbReference>
<dbReference type="InterPro" id="IPR014729">
    <property type="entry name" value="Rossmann-like_a/b/a_fold"/>
</dbReference>
<evidence type="ECO:0000256" key="5">
    <source>
        <dbReference type="ARBA" id="ARBA00048539"/>
    </source>
</evidence>
<evidence type="ECO:0000259" key="7">
    <source>
        <dbReference type="Pfam" id="PF01171"/>
    </source>
</evidence>
<dbReference type="InterPro" id="IPR012094">
    <property type="entry name" value="tRNA_Ile_lys_synt"/>
</dbReference>
<dbReference type="GO" id="GO:0005737">
    <property type="term" value="C:cytoplasm"/>
    <property type="evidence" value="ECO:0007669"/>
    <property type="project" value="UniProtKB-SubCell"/>
</dbReference>
<protein>
    <recommendedName>
        <fullName evidence="6">tRNA(Ile)-lysidine synthase</fullName>
        <ecNumber evidence="6">6.3.4.19</ecNumber>
    </recommendedName>
    <alternativeName>
        <fullName evidence="6">tRNA(Ile)-2-lysyl-cytidine synthase</fullName>
    </alternativeName>
    <alternativeName>
        <fullName evidence="6">tRNA(Ile)-lysidine synthetase</fullName>
    </alternativeName>
</protein>
<dbReference type="AlphaFoldDB" id="A0A1I6M5A2"/>
<keyword evidence="3 6" id="KW-0547">Nucleotide-binding</keyword>
<dbReference type="GO" id="GO:0032267">
    <property type="term" value="F:tRNA(Ile)-lysidine synthase activity"/>
    <property type="evidence" value="ECO:0007669"/>
    <property type="project" value="UniProtKB-EC"/>
</dbReference>
<dbReference type="SUPFAM" id="SSF82829">
    <property type="entry name" value="MesJ substrate recognition domain-like"/>
    <property type="match status" value="1"/>
</dbReference>
<keyword evidence="2 6" id="KW-0819">tRNA processing</keyword>
<comment type="subcellular location">
    <subcellularLocation>
        <location evidence="6">Cytoplasm</location>
    </subcellularLocation>
</comment>
<keyword evidence="9" id="KW-1185">Reference proteome</keyword>
<evidence type="ECO:0000256" key="2">
    <source>
        <dbReference type="ARBA" id="ARBA00022694"/>
    </source>
</evidence>
<dbReference type="GO" id="GO:0006400">
    <property type="term" value="P:tRNA modification"/>
    <property type="evidence" value="ECO:0007669"/>
    <property type="project" value="UniProtKB-UniRule"/>
</dbReference>
<dbReference type="STRING" id="474950.SAMN05421771_1834"/>
<evidence type="ECO:0000313" key="8">
    <source>
        <dbReference type="EMBL" id="SFS10702.1"/>
    </source>
</evidence>
<reference evidence="8 9" key="1">
    <citation type="submission" date="2016-10" db="EMBL/GenBank/DDBJ databases">
        <authorList>
            <person name="de Groot N.N."/>
        </authorList>
    </citation>
    <scope>NUCLEOTIDE SEQUENCE [LARGE SCALE GENOMIC DNA]</scope>
    <source>
        <strain evidence="8 9">DSM 21001</strain>
    </source>
</reference>
<proteinExistence type="inferred from homology"/>
<organism evidence="8 9">
    <name type="scientific">Granulicella pectinivorans</name>
    <dbReference type="NCBI Taxonomy" id="474950"/>
    <lineage>
        <taxon>Bacteria</taxon>
        <taxon>Pseudomonadati</taxon>
        <taxon>Acidobacteriota</taxon>
        <taxon>Terriglobia</taxon>
        <taxon>Terriglobales</taxon>
        <taxon>Acidobacteriaceae</taxon>
        <taxon>Granulicella</taxon>
    </lineage>
</organism>
<evidence type="ECO:0000256" key="1">
    <source>
        <dbReference type="ARBA" id="ARBA00022598"/>
    </source>
</evidence>
<keyword evidence="4 6" id="KW-0067">ATP-binding</keyword>
<sequence>MLVFDRTYLVPGTRVCVAVSGGADSVALLTGLHAANSLPRNALGIGLAAVHVNHGLRAEAAEDAAFVQALCERLGVPLEVSPVDTPGHVARTGETVEEGARTLRYGVFSAYLSDGKADVICTAHTLDDQAETVLMKLLRGAWTEGLSGVHPVVSLAKGKIVRPLLGTTRAMVEAWLGKTGQDWREDASNVDPAYTRNRLRHHVLPMLREENPSLDRTLANLAELAREEEAKWTADLGRLLPQVLLPGKPVRGGGRAVGTAPGEAGVAIEVERLKTMDGATRRRVLRAAARQAGARLSFDETDRLLALCGFRVDATVASKPGTVLALSQGLRAERSVRELRFSGSGGRTAPKVT</sequence>
<feature type="domain" description="tRNA(Ile)-lysidine/2-thiocytidine synthase N-terminal" evidence="7">
    <location>
        <begin position="15"/>
        <end position="201"/>
    </location>
</feature>
<dbReference type="CDD" id="cd01992">
    <property type="entry name" value="TilS_N"/>
    <property type="match status" value="1"/>
</dbReference>
<dbReference type="OrthoDB" id="9807403at2"/>
<evidence type="ECO:0000256" key="3">
    <source>
        <dbReference type="ARBA" id="ARBA00022741"/>
    </source>
</evidence>
<dbReference type="RefSeq" id="WP_089838612.1">
    <property type="nucleotide sequence ID" value="NZ_FOZL01000001.1"/>
</dbReference>
<dbReference type="PANTHER" id="PTHR43033:SF1">
    <property type="entry name" value="TRNA(ILE)-LYSIDINE SYNTHASE-RELATED"/>
    <property type="match status" value="1"/>
</dbReference>
<comment type="catalytic activity">
    <reaction evidence="5 6">
        <text>cytidine(34) in tRNA(Ile2) + L-lysine + ATP = lysidine(34) in tRNA(Ile2) + AMP + diphosphate + H(+)</text>
        <dbReference type="Rhea" id="RHEA:43744"/>
        <dbReference type="Rhea" id="RHEA-COMP:10625"/>
        <dbReference type="Rhea" id="RHEA-COMP:10670"/>
        <dbReference type="ChEBI" id="CHEBI:15378"/>
        <dbReference type="ChEBI" id="CHEBI:30616"/>
        <dbReference type="ChEBI" id="CHEBI:32551"/>
        <dbReference type="ChEBI" id="CHEBI:33019"/>
        <dbReference type="ChEBI" id="CHEBI:82748"/>
        <dbReference type="ChEBI" id="CHEBI:83665"/>
        <dbReference type="ChEBI" id="CHEBI:456215"/>
        <dbReference type="EC" id="6.3.4.19"/>
    </reaction>
</comment>
<dbReference type="EMBL" id="FOZL01000001">
    <property type="protein sequence ID" value="SFS10702.1"/>
    <property type="molecule type" value="Genomic_DNA"/>
</dbReference>
<name>A0A1I6M5A2_9BACT</name>
<dbReference type="InterPro" id="IPR011063">
    <property type="entry name" value="TilS/TtcA_N"/>
</dbReference>
<gene>
    <name evidence="6" type="primary">tilS</name>
    <name evidence="8" type="ORF">SAMN05421771_1834</name>
</gene>
<evidence type="ECO:0000313" key="9">
    <source>
        <dbReference type="Proteomes" id="UP000199024"/>
    </source>
</evidence>
<dbReference type="GO" id="GO:0005524">
    <property type="term" value="F:ATP binding"/>
    <property type="evidence" value="ECO:0007669"/>
    <property type="project" value="UniProtKB-UniRule"/>
</dbReference>
<dbReference type="Gene3D" id="3.40.50.620">
    <property type="entry name" value="HUPs"/>
    <property type="match status" value="1"/>
</dbReference>
<evidence type="ECO:0000256" key="6">
    <source>
        <dbReference type="HAMAP-Rule" id="MF_01161"/>
    </source>
</evidence>
<keyword evidence="1 6" id="KW-0436">Ligase</keyword>
<evidence type="ECO:0000256" key="4">
    <source>
        <dbReference type="ARBA" id="ARBA00022840"/>
    </source>
</evidence>
<comment type="similarity">
    <text evidence="6">Belongs to the tRNA(Ile)-lysidine synthase family.</text>
</comment>
<dbReference type="HAMAP" id="MF_01161">
    <property type="entry name" value="tRNA_Ile_lys_synt"/>
    <property type="match status" value="1"/>
</dbReference>
<dbReference type="InterPro" id="IPR012795">
    <property type="entry name" value="tRNA_Ile_lys_synt_N"/>
</dbReference>
<feature type="binding site" evidence="6">
    <location>
        <begin position="20"/>
        <end position="25"/>
    </location>
    <ligand>
        <name>ATP</name>
        <dbReference type="ChEBI" id="CHEBI:30616"/>
    </ligand>
</feature>
<comment type="function">
    <text evidence="6">Ligates lysine onto the cytidine present at position 34 of the AUA codon-specific tRNA(Ile) that contains the anticodon CAU, in an ATP-dependent manner. Cytidine is converted to lysidine, thus changing the amino acid specificity of the tRNA from methionine to isoleucine.</text>
</comment>
<accession>A0A1I6M5A2</accession>
<dbReference type="SUPFAM" id="SSF52402">
    <property type="entry name" value="Adenine nucleotide alpha hydrolases-like"/>
    <property type="match status" value="1"/>
</dbReference>